<comment type="cofactor">
    <cofactor evidence="1 5">
        <name>pyridoxal 5'-phosphate</name>
        <dbReference type="ChEBI" id="CHEBI:597326"/>
    </cofactor>
</comment>
<dbReference type="InterPro" id="IPR015422">
    <property type="entry name" value="PyrdxlP-dep_Trfase_small"/>
</dbReference>
<keyword evidence="4 5" id="KW-0663">Pyridoxal phosphate</keyword>
<accession>A0A9J6PIK7</accession>
<dbReference type="Gene3D" id="3.40.640.10">
    <property type="entry name" value="Type I PLP-dependent aspartate aminotransferase-like (Major domain)"/>
    <property type="match status" value="1"/>
</dbReference>
<feature type="domain" description="Aromatic amino acid beta-eliminating lyase/threonine aldolase" evidence="6">
    <location>
        <begin position="3"/>
        <end position="293"/>
    </location>
</feature>
<dbReference type="InterPro" id="IPR015421">
    <property type="entry name" value="PyrdxlP-dep_Trfase_major"/>
</dbReference>
<dbReference type="PANTHER" id="PTHR48097">
    <property type="entry name" value="L-THREONINE ALDOLASE-RELATED"/>
    <property type="match status" value="1"/>
</dbReference>
<dbReference type="EMBL" id="JAMZFT010000003">
    <property type="protein sequence ID" value="MCP1337640.1"/>
    <property type="molecule type" value="Genomic_DNA"/>
</dbReference>
<comment type="similarity">
    <text evidence="2 5">Belongs to the threonine aldolase family.</text>
</comment>
<comment type="function">
    <text evidence="5">Catalyzes the cleavage of L-allo-threonine and L-threonine to glycine and acetaldehyde.</text>
</comment>
<keyword evidence="8" id="KW-1185">Reference proteome</keyword>
<evidence type="ECO:0000256" key="3">
    <source>
        <dbReference type="ARBA" id="ARBA00011881"/>
    </source>
</evidence>
<comment type="catalytic activity">
    <reaction evidence="5">
        <text>L-allo-threonine = acetaldehyde + glycine</text>
        <dbReference type="Rhea" id="RHEA:26209"/>
        <dbReference type="ChEBI" id="CHEBI:15343"/>
        <dbReference type="ChEBI" id="CHEBI:57305"/>
        <dbReference type="ChEBI" id="CHEBI:58585"/>
        <dbReference type="EC" id="4.1.2.48"/>
    </reaction>
</comment>
<proteinExistence type="inferred from homology"/>
<reference evidence="7" key="1">
    <citation type="submission" date="2022-06" db="EMBL/GenBank/DDBJ databases">
        <title>Isolation and Genomics of Futiania mangrovii gen. nov., sp. nov., a Rare and Metabolically-versatile member in the Class Alphaproteobacteria.</title>
        <authorList>
            <person name="Liu L."/>
            <person name="Huang W.-C."/>
            <person name="Pan J."/>
            <person name="Li J."/>
            <person name="Huang Y."/>
            <person name="Du H."/>
            <person name="Liu Y."/>
            <person name="Li M."/>
        </authorList>
    </citation>
    <scope>NUCLEOTIDE SEQUENCE</scope>
    <source>
        <strain evidence="7">FT118</strain>
    </source>
</reference>
<dbReference type="PANTHER" id="PTHR48097:SF5">
    <property type="entry name" value="LOW SPECIFICITY L-THREONINE ALDOLASE"/>
    <property type="match status" value="1"/>
</dbReference>
<evidence type="ECO:0000259" key="6">
    <source>
        <dbReference type="Pfam" id="PF01212"/>
    </source>
</evidence>
<comment type="catalytic activity">
    <reaction evidence="5">
        <text>L-threonine = acetaldehyde + glycine</text>
        <dbReference type="Rhea" id="RHEA:19625"/>
        <dbReference type="ChEBI" id="CHEBI:15343"/>
        <dbReference type="ChEBI" id="CHEBI:57305"/>
        <dbReference type="ChEBI" id="CHEBI:57926"/>
        <dbReference type="EC" id="4.1.2.48"/>
    </reaction>
</comment>
<dbReference type="InterPro" id="IPR015424">
    <property type="entry name" value="PyrdxlP-dep_Trfase"/>
</dbReference>
<evidence type="ECO:0000256" key="2">
    <source>
        <dbReference type="ARBA" id="ARBA00006966"/>
    </source>
</evidence>
<evidence type="ECO:0000256" key="4">
    <source>
        <dbReference type="ARBA" id="ARBA00022898"/>
    </source>
</evidence>
<evidence type="ECO:0000313" key="8">
    <source>
        <dbReference type="Proteomes" id="UP001055804"/>
    </source>
</evidence>
<sequence>MFFASDNSSGVAPQILDAIVAANAGYTSGYGADALTKRVEARLSEMFEREVTAFLVATGSSANGLALSVLTPPYGVVYCHDHAHIQVDEAGAPEFYTGGAKLWPLPGEAGRIDPAALDHVLTYLQRGNVHNPQPAVLSLTQVTEWGTVYSLDRIRALTDRAKAAGMAVHMDGARFANAVAALGCTPAEMTWKAGVDAVVVGGTKNGCMGVEAVVFFDKTKAADFAFRRKRGGHLFSKMRFLAAQMDAYLEGGLWQDLATTANARAARLARGLEGAGVRFAAPVEANEVFALMEQKEADALRAAGAVFYDWPFGAKVRRFVTSFATREEDVDALVAEVRRMRKAA</sequence>
<evidence type="ECO:0000256" key="1">
    <source>
        <dbReference type="ARBA" id="ARBA00001933"/>
    </source>
</evidence>
<name>A0A9J6PIK7_9PROT</name>
<dbReference type="InterPro" id="IPR026273">
    <property type="entry name" value="Low_specificity_L-TA_bact"/>
</dbReference>
<dbReference type="Gene3D" id="3.90.1150.10">
    <property type="entry name" value="Aspartate Aminotransferase, domain 1"/>
    <property type="match status" value="1"/>
</dbReference>
<dbReference type="GO" id="GO:0004793">
    <property type="term" value="F:threonine aldolase activity"/>
    <property type="evidence" value="ECO:0007669"/>
    <property type="project" value="UniProtKB-UniRule"/>
</dbReference>
<comment type="caution">
    <text evidence="7">The sequence shown here is derived from an EMBL/GenBank/DDBJ whole genome shotgun (WGS) entry which is preliminary data.</text>
</comment>
<protein>
    <recommendedName>
        <fullName evidence="5">L-threonine aldolase</fullName>
        <ecNumber evidence="5">4.1.2.48</ecNumber>
    </recommendedName>
</protein>
<dbReference type="Proteomes" id="UP001055804">
    <property type="component" value="Unassembled WGS sequence"/>
</dbReference>
<dbReference type="EC" id="4.1.2.48" evidence="5"/>
<comment type="subunit">
    <text evidence="3">Homotetramer.</text>
</comment>
<dbReference type="SUPFAM" id="SSF53383">
    <property type="entry name" value="PLP-dependent transferases"/>
    <property type="match status" value="1"/>
</dbReference>
<dbReference type="InterPro" id="IPR001597">
    <property type="entry name" value="ArAA_b-elim_lyase/Thr_aldolase"/>
</dbReference>
<dbReference type="AlphaFoldDB" id="A0A9J6PIK7"/>
<keyword evidence="5" id="KW-0456">Lyase</keyword>
<evidence type="ECO:0000256" key="5">
    <source>
        <dbReference type="PIRNR" id="PIRNR038940"/>
    </source>
</evidence>
<dbReference type="PIRSF" id="PIRSF038940">
    <property type="entry name" value="Low_specificity_LTA"/>
    <property type="match status" value="1"/>
</dbReference>
<dbReference type="Pfam" id="PF01212">
    <property type="entry name" value="Beta_elim_lyase"/>
    <property type="match status" value="1"/>
</dbReference>
<evidence type="ECO:0000313" key="7">
    <source>
        <dbReference type="EMBL" id="MCP1337640.1"/>
    </source>
</evidence>
<dbReference type="GO" id="GO:0006567">
    <property type="term" value="P:L-threonine catabolic process"/>
    <property type="evidence" value="ECO:0007669"/>
    <property type="project" value="UniProtKB-UniRule"/>
</dbReference>
<organism evidence="7 8">
    <name type="scientific">Futiania mangrovi</name>
    <dbReference type="NCBI Taxonomy" id="2959716"/>
    <lineage>
        <taxon>Bacteria</taxon>
        <taxon>Pseudomonadati</taxon>
        <taxon>Pseudomonadota</taxon>
        <taxon>Alphaproteobacteria</taxon>
        <taxon>Futianiales</taxon>
        <taxon>Futianiaceae</taxon>
        <taxon>Futiania</taxon>
    </lineage>
</organism>
<gene>
    <name evidence="7" type="ORF">NJQ99_14550</name>
</gene>